<feature type="region of interest" description="Disordered" evidence="2">
    <location>
        <begin position="1855"/>
        <end position="1875"/>
    </location>
</feature>
<feature type="compositionally biased region" description="Acidic residues" evidence="2">
    <location>
        <begin position="151"/>
        <end position="167"/>
    </location>
</feature>
<feature type="compositionally biased region" description="Low complexity" evidence="2">
    <location>
        <begin position="2853"/>
        <end position="2875"/>
    </location>
</feature>
<feature type="compositionally biased region" description="Basic residues" evidence="2">
    <location>
        <begin position="4090"/>
        <end position="4099"/>
    </location>
</feature>
<feature type="compositionally biased region" description="Basic and acidic residues" evidence="2">
    <location>
        <begin position="3105"/>
        <end position="3124"/>
    </location>
</feature>
<feature type="compositionally biased region" description="Polar residues" evidence="2">
    <location>
        <begin position="557"/>
        <end position="569"/>
    </location>
</feature>
<keyword evidence="4" id="KW-1185">Reference proteome</keyword>
<feature type="compositionally biased region" description="Low complexity" evidence="2">
    <location>
        <begin position="2827"/>
        <end position="2841"/>
    </location>
</feature>
<feature type="compositionally biased region" description="Basic and acidic residues" evidence="2">
    <location>
        <begin position="4354"/>
        <end position="4376"/>
    </location>
</feature>
<feature type="compositionally biased region" description="Basic and acidic residues" evidence="2">
    <location>
        <begin position="3596"/>
        <end position="3608"/>
    </location>
</feature>
<feature type="compositionally biased region" description="Low complexity" evidence="2">
    <location>
        <begin position="3586"/>
        <end position="3595"/>
    </location>
</feature>
<feature type="compositionally biased region" description="Basic and acidic residues" evidence="2">
    <location>
        <begin position="953"/>
        <end position="969"/>
    </location>
</feature>
<feature type="compositionally biased region" description="Basic and acidic residues" evidence="2">
    <location>
        <begin position="3996"/>
        <end position="4019"/>
    </location>
</feature>
<feature type="compositionally biased region" description="Basic and acidic residues" evidence="2">
    <location>
        <begin position="4534"/>
        <end position="4552"/>
    </location>
</feature>
<feature type="region of interest" description="Disordered" evidence="2">
    <location>
        <begin position="1323"/>
        <end position="1406"/>
    </location>
</feature>
<dbReference type="PANTHER" id="PTHR48125:SF12">
    <property type="entry name" value="AT HOOK TRANSCRIPTION FACTOR FAMILY-RELATED"/>
    <property type="match status" value="1"/>
</dbReference>
<feature type="compositionally biased region" description="Basic and acidic residues" evidence="2">
    <location>
        <begin position="4066"/>
        <end position="4075"/>
    </location>
</feature>
<feature type="region of interest" description="Disordered" evidence="2">
    <location>
        <begin position="1748"/>
        <end position="1841"/>
    </location>
</feature>
<feature type="compositionally biased region" description="Basic and acidic residues" evidence="2">
    <location>
        <begin position="2880"/>
        <end position="2906"/>
    </location>
</feature>
<feature type="compositionally biased region" description="Basic and acidic residues" evidence="2">
    <location>
        <begin position="2597"/>
        <end position="2610"/>
    </location>
</feature>
<feature type="compositionally biased region" description="Basic and acidic residues" evidence="2">
    <location>
        <begin position="412"/>
        <end position="423"/>
    </location>
</feature>
<feature type="compositionally biased region" description="Low complexity" evidence="2">
    <location>
        <begin position="337"/>
        <end position="366"/>
    </location>
</feature>
<feature type="compositionally biased region" description="Polar residues" evidence="2">
    <location>
        <begin position="827"/>
        <end position="836"/>
    </location>
</feature>
<dbReference type="GeneID" id="13442445"/>
<feature type="compositionally biased region" description="Basic and acidic residues" evidence="2">
    <location>
        <begin position="1119"/>
        <end position="1131"/>
    </location>
</feature>
<feature type="compositionally biased region" description="Low complexity" evidence="2">
    <location>
        <begin position="308"/>
        <end position="325"/>
    </location>
</feature>
<feature type="compositionally biased region" description="Basic and acidic residues" evidence="2">
    <location>
        <begin position="1540"/>
        <end position="1552"/>
    </location>
</feature>
<feature type="compositionally biased region" description="Acidic residues" evidence="2">
    <location>
        <begin position="1971"/>
        <end position="1984"/>
    </location>
</feature>
<protein>
    <submittedName>
        <fullName evidence="3">Uncharacterized protein</fullName>
    </submittedName>
</protein>
<feature type="compositionally biased region" description="Basic and acidic residues" evidence="2">
    <location>
        <begin position="2689"/>
        <end position="2706"/>
    </location>
</feature>
<feature type="region of interest" description="Disordered" evidence="2">
    <location>
        <begin position="1582"/>
        <end position="1633"/>
    </location>
</feature>
<feature type="compositionally biased region" description="Basic residues" evidence="2">
    <location>
        <begin position="2587"/>
        <end position="2596"/>
    </location>
</feature>
<feature type="region of interest" description="Disordered" evidence="2">
    <location>
        <begin position="3711"/>
        <end position="4044"/>
    </location>
</feature>
<feature type="compositionally biased region" description="Basic and acidic residues" evidence="2">
    <location>
        <begin position="445"/>
        <end position="461"/>
    </location>
</feature>
<accession>F0VKB3</accession>
<feature type="region of interest" description="Disordered" evidence="2">
    <location>
        <begin position="1648"/>
        <end position="1680"/>
    </location>
</feature>
<proteinExistence type="predicted"/>
<feature type="region of interest" description="Disordered" evidence="2">
    <location>
        <begin position="4062"/>
        <end position="4148"/>
    </location>
</feature>
<feature type="compositionally biased region" description="Low complexity" evidence="2">
    <location>
        <begin position="608"/>
        <end position="619"/>
    </location>
</feature>
<evidence type="ECO:0000313" key="4">
    <source>
        <dbReference type="Proteomes" id="UP000007494"/>
    </source>
</evidence>
<feature type="compositionally biased region" description="Basic and acidic residues" evidence="2">
    <location>
        <begin position="168"/>
        <end position="182"/>
    </location>
</feature>
<feature type="compositionally biased region" description="Basic and acidic residues" evidence="2">
    <location>
        <begin position="1078"/>
        <end position="1087"/>
    </location>
</feature>
<dbReference type="EMBL" id="FR823391">
    <property type="protein sequence ID" value="CBZ54514.1"/>
    <property type="molecule type" value="Genomic_DNA"/>
</dbReference>
<feature type="compositionally biased region" description="Basic and acidic residues" evidence="2">
    <location>
        <begin position="4030"/>
        <end position="4041"/>
    </location>
</feature>
<feature type="compositionally biased region" description="Basic and acidic residues" evidence="2">
    <location>
        <begin position="233"/>
        <end position="287"/>
    </location>
</feature>
<feature type="region of interest" description="Disordered" evidence="2">
    <location>
        <begin position="952"/>
        <end position="974"/>
    </location>
</feature>
<feature type="compositionally biased region" description="Polar residues" evidence="2">
    <location>
        <begin position="1671"/>
        <end position="1680"/>
    </location>
</feature>
<feature type="compositionally biased region" description="Basic and acidic residues" evidence="2">
    <location>
        <begin position="189"/>
        <end position="224"/>
    </location>
</feature>
<feature type="compositionally biased region" description="Basic and acidic residues" evidence="2">
    <location>
        <begin position="3493"/>
        <end position="3562"/>
    </location>
</feature>
<feature type="compositionally biased region" description="Basic and acidic residues" evidence="2">
    <location>
        <begin position="3937"/>
        <end position="3962"/>
    </location>
</feature>
<feature type="compositionally biased region" description="Low complexity" evidence="2">
    <location>
        <begin position="751"/>
        <end position="788"/>
    </location>
</feature>
<feature type="compositionally biased region" description="Low complexity" evidence="2">
    <location>
        <begin position="3894"/>
        <end position="3918"/>
    </location>
</feature>
<feature type="compositionally biased region" description="Basic and acidic residues" evidence="2">
    <location>
        <begin position="1099"/>
        <end position="1109"/>
    </location>
</feature>
<feature type="compositionally biased region" description="Low complexity" evidence="2">
    <location>
        <begin position="637"/>
        <end position="674"/>
    </location>
</feature>
<organism evidence="3 4">
    <name type="scientific">Neospora caninum (strain Liverpool)</name>
    <dbReference type="NCBI Taxonomy" id="572307"/>
    <lineage>
        <taxon>Eukaryota</taxon>
        <taxon>Sar</taxon>
        <taxon>Alveolata</taxon>
        <taxon>Apicomplexa</taxon>
        <taxon>Conoidasida</taxon>
        <taxon>Coccidia</taxon>
        <taxon>Eucoccidiorida</taxon>
        <taxon>Eimeriorina</taxon>
        <taxon>Sarcocystidae</taxon>
        <taxon>Neospora</taxon>
    </lineage>
</organism>
<dbReference type="OMA" id="IANCEWR"/>
<feature type="compositionally biased region" description="Basic and acidic residues" evidence="2">
    <location>
        <begin position="4496"/>
        <end position="4509"/>
    </location>
</feature>
<feature type="region of interest" description="Disordered" evidence="2">
    <location>
        <begin position="2996"/>
        <end position="3020"/>
    </location>
</feature>
<feature type="region of interest" description="Disordered" evidence="2">
    <location>
        <begin position="2221"/>
        <end position="2272"/>
    </location>
</feature>
<feature type="compositionally biased region" description="Basic and acidic residues" evidence="2">
    <location>
        <begin position="2221"/>
        <end position="2230"/>
    </location>
</feature>
<feature type="region of interest" description="Disordered" evidence="2">
    <location>
        <begin position="4530"/>
        <end position="4574"/>
    </location>
</feature>
<evidence type="ECO:0000256" key="2">
    <source>
        <dbReference type="SAM" id="MobiDB-lite"/>
    </source>
</evidence>
<feature type="region of interest" description="Disordered" evidence="2">
    <location>
        <begin position="2674"/>
        <end position="2753"/>
    </location>
</feature>
<feature type="region of interest" description="Disordered" evidence="2">
    <location>
        <begin position="1528"/>
        <end position="1552"/>
    </location>
</feature>
<feature type="compositionally biased region" description="Basic and acidic residues" evidence="2">
    <location>
        <begin position="1157"/>
        <end position="1167"/>
    </location>
</feature>
<feature type="compositionally biased region" description="Basic and acidic residues" evidence="2">
    <location>
        <begin position="733"/>
        <end position="746"/>
    </location>
</feature>
<evidence type="ECO:0000256" key="1">
    <source>
        <dbReference type="SAM" id="Coils"/>
    </source>
</evidence>
<feature type="compositionally biased region" description="Basic and acidic residues" evidence="2">
    <location>
        <begin position="4138"/>
        <end position="4147"/>
    </location>
</feature>
<feature type="compositionally biased region" description="Basic and acidic residues" evidence="2">
    <location>
        <begin position="1775"/>
        <end position="1801"/>
    </location>
</feature>
<feature type="compositionally biased region" description="Basic and acidic residues" evidence="2">
    <location>
        <begin position="2154"/>
        <end position="2163"/>
    </location>
</feature>
<feature type="compositionally biased region" description="Basic and acidic residues" evidence="2">
    <location>
        <begin position="2532"/>
        <end position="2544"/>
    </location>
</feature>
<feature type="compositionally biased region" description="Basic and acidic residues" evidence="2">
    <location>
        <begin position="1191"/>
        <end position="1220"/>
    </location>
</feature>
<gene>
    <name evidence="3" type="ORF">NCLIV_049430</name>
</gene>
<feature type="region of interest" description="Disordered" evidence="2">
    <location>
        <begin position="3449"/>
        <end position="3608"/>
    </location>
</feature>
<feature type="compositionally biased region" description="Low complexity" evidence="2">
    <location>
        <begin position="4298"/>
        <end position="4317"/>
    </location>
</feature>
<feature type="compositionally biased region" description="Low complexity" evidence="2">
    <location>
        <begin position="4243"/>
        <end position="4272"/>
    </location>
</feature>
<dbReference type="eggNOG" id="ENOG502QYYB">
    <property type="taxonomic scope" value="Eukaryota"/>
</dbReference>
<feature type="compositionally biased region" description="Basic and acidic residues" evidence="2">
    <location>
        <begin position="1333"/>
        <end position="1357"/>
    </location>
</feature>
<reference evidence="4" key="1">
    <citation type="journal article" date="2012" name="PLoS Pathog.">
        <title>Comparative genomics of the apicomplexan parasites Toxoplasma gondii and Neospora caninum: Coccidia differing in host range and transmission strategy.</title>
        <authorList>
            <person name="Reid A.J."/>
            <person name="Vermont S.J."/>
            <person name="Cotton J.A."/>
            <person name="Harris D."/>
            <person name="Hill-Cawthorne G.A."/>
            <person name="Konen-Waisman S."/>
            <person name="Latham S.M."/>
            <person name="Mourier T."/>
            <person name="Norton R."/>
            <person name="Quail M.A."/>
            <person name="Sanders M."/>
            <person name="Shanmugam D."/>
            <person name="Sohal A."/>
            <person name="Wasmuth J.D."/>
            <person name="Brunk B."/>
            <person name="Grigg M.E."/>
            <person name="Howard J.C."/>
            <person name="Parkinson J."/>
            <person name="Roos D.S."/>
            <person name="Trees A.J."/>
            <person name="Berriman M."/>
            <person name="Pain A."/>
            <person name="Wastling J.M."/>
        </authorList>
    </citation>
    <scope>NUCLEOTIDE SEQUENCE [LARGE SCALE GENOMIC DNA]</scope>
    <source>
        <strain evidence="4">Liverpool</strain>
    </source>
</reference>
<feature type="compositionally biased region" description="Basic and acidic residues" evidence="2">
    <location>
        <begin position="4100"/>
        <end position="4122"/>
    </location>
</feature>
<feature type="compositionally biased region" description="Low complexity" evidence="2">
    <location>
        <begin position="100"/>
        <end position="120"/>
    </location>
</feature>
<feature type="compositionally biased region" description="Basic and acidic residues" evidence="2">
    <location>
        <begin position="4400"/>
        <end position="4413"/>
    </location>
</feature>
<feature type="compositionally biased region" description="Low complexity" evidence="2">
    <location>
        <begin position="3186"/>
        <end position="3197"/>
    </location>
</feature>
<feature type="compositionally biased region" description="Basic and acidic residues" evidence="2">
    <location>
        <begin position="2003"/>
        <end position="2014"/>
    </location>
</feature>
<feature type="compositionally biased region" description="Low complexity" evidence="2">
    <location>
        <begin position="2572"/>
        <end position="2586"/>
    </location>
</feature>
<feature type="region of interest" description="Disordered" evidence="2">
    <location>
        <begin position="1058"/>
        <end position="1288"/>
    </location>
</feature>
<feature type="compositionally biased region" description="Basic and acidic residues" evidence="2">
    <location>
        <begin position="3131"/>
        <end position="3155"/>
    </location>
</feature>
<feature type="compositionally biased region" description="Polar residues" evidence="2">
    <location>
        <begin position="7"/>
        <end position="39"/>
    </location>
</feature>
<feature type="compositionally biased region" description="Basic and acidic residues" evidence="2">
    <location>
        <begin position="3720"/>
        <end position="3738"/>
    </location>
</feature>
<feature type="region of interest" description="Disordered" evidence="2">
    <location>
        <begin position="2523"/>
        <end position="2632"/>
    </location>
</feature>
<keyword evidence="1" id="KW-0175">Coiled coil</keyword>
<feature type="compositionally biased region" description="Basic and acidic residues" evidence="2">
    <location>
        <begin position="1812"/>
        <end position="1832"/>
    </location>
</feature>
<feature type="compositionally biased region" description="Basic residues" evidence="2">
    <location>
        <begin position="132"/>
        <end position="142"/>
    </location>
</feature>
<feature type="region of interest" description="Disordered" evidence="2">
    <location>
        <begin position="2136"/>
        <end position="2171"/>
    </location>
</feature>
<sequence>MPEPTRCASTSLPQSSASDVSDLTASSCLPPSRSATVSDASREMLVSSSAPTATGDMPSEAASSFSSAFSSASSSIDFQSPSPQRESSAPRMLTRRSGKASASSLSLNSPSCPASCAPMSLDEKRAPLPKAWRGRGKSRSRSRASAGSPEDYPEQWGDGEDGEERENGEEQKGSGREDKNDYSSEGVPEEERGSDWGNDRREGRLGQKEGAWTEREINEREEGKLPLCSRGHIRGDARGNEEGSEGDEKHHVETGDTEHASEAGGCDDRQRAETRTNREREERKARPEGPSFFPYQDGEAGDPSEFLVSSSPASVPSSFAASDAVHGLSVLEPPPSLTETPTLRTPHTSSSSLSPASSSCGSSSSLSERREDGGGLDIGPACSPNSTTRTRASGDCSAPLCPATPQSSAVGTHEEVEIDDRQDAPSPFSSCFPSCSSLSWSPAGVEDRRGAGDDSEEKTRESSLVSFSPAPGQLRHPRTSTLSDVSSHQPGPSFFSSSSPRLSSSLSSSDASLSSSFVSTTVESRGEGANDDLDKEAAHELATGAFRFSDPVGAFAQTPNDAGSPQSPLSPRGTPDSEADSPAGRTPSHDAQGIRGYPDAARYPPSLPSASSPPLCTLPVVASVPASKQRRTDASEAGEPTEGEAGPRGAAEAPTPLRFSAAPAFLFSPSSSSSGQEKPEETGRLDGSSVKAEETSDCGGQEGNSRGNGRIKREGRHAAALTDPTSECLSGRTDTDRNARDPKRESTGLVSMSPASHLSAALPTSSSSSSSSSLSSSVPSVRLSSEASAPLPGARGVEGFLLQSCASPPVSAPVPGSVSVSVKPSSDRLSGSSPLPQSACDASALRLAGENNFFAFALDVHSPRRQSLASSLAFSAGAVKGALGDSLLLDRLAGEERERVPWDEMLHAARSRLQDPPIPRTEDEWEALIGTSKTADFSVYLGRELLDVSSVQDEAKHRGKEAEKDEEGGLARPPRVQPWESVILVLDPKTAALASPYSATASEAERRDLPIVLLEGAGDPAAAPFVVIEETFLDQDGSFADSPASCQSARGCGEARGYAEGASNACGPRGETGQVQAKDAERGDGEGQPRAPGTSSALGREDKSERQTVAEKGGATANDHVERKAERRVLERSASAKTRRQLGRLVLEAASSGVGRRALEETGEAARNETCMQDAAGSHGSGDLGATRRKASAEEREGAERVSARESGEKTDEREARDETAAAADPYPMLPPRSDTEPTPASLPATLPSSSCSSPSSSSSSFSDLSSSATSQARDSSSRASGGLSLSGRAPSFAAFRESLQRAVACASSAEVDPRLLSLLRLADAMEEPQGGKGEETGENGEGRGDIPGDRVEKAEETGSGNPVHVPRGAPLSLPHDSSHAGSLEPEGVVSVDTQGSDEKPSVRLGTSAASSSVSSLFFSPLYPHAAPTLSAALAASPAASFSSILFAGAPVSPCDLSMVEAARRVQEEEKRREKRERRFLQELLRGFGGKTSDLHVPIPLCLFPPPARRISHLGAVQMWNELRHSHAAAATSSANPTREGTRSSRAGDRRSLLSAGDCHLSSDARDLPGVAASSLVPTPQALAAQSRTRGTSCGHSGGAPVGDSGVFSRGEMNFSPSSSAPSSSPLSASSDRKKALPAAASLASSPFLQGVPTAPDDKGAASPAERLLGSSPSGVCTSTAEARREIGELSLALIRRSPDILLLPIQQQELALQQQLHQLMLCRHWWAEEMDRSLYRPPVVSEEDKNAKIIDAPPLSAPPPEGAARSLGAMSPASREKEGRERDRGEEGALGDERRGERSAKRSGAVGAKKPSSDEKKRGRSAREETTHDDSQAFPNVLEPSSLMKEIFGLQKLPGSKAYRKLKDPRSGPPSWGTQVWFSLGRRAELEFLLRRHFYPETCRGERASASAAAPAAGTPCKKRGKEVPAGAACTRTGSPGEAKPIGQSAVAREKVLKEKRRGRAGGLSRGRDEDEEPLEEDGEDQAPDGSEATAPGAGALPAEEGSDKGSKSSTEKEEGDEDCLLHPLLLLRIANCEWRILRDAVPDVVKIFKQHVRCFKLKRNPYVTTLQQQVDYKLAVMASLRSPFYRVASPFVDHAIRLILRHRFGALSLSFVSPSPLELDEAGAERAGFPAVARPDEEELAPSRGLPTSRLLSDEQEKREGAEDDDLRRKGRQSGYALPFFGRDSVGKVAPAALFTSLAPAVAAPSGLLHAPLPAARLGEEERVDEQLGKGCRKKVKRRRLHEDDDASLAPSPFPSPEPPERESALGSFPFASLGDDEGRAAGIEEAESPILPPECAHLVRIIQHGEDAGDIVEAQEDEGLHALLALFPSLSHAVRVFARFFAACRRLSLRGAAQRADVGDGGERLSNLAREVQMDEPLFKAVVTHPWTAWLSWFFWAKTKNPGIPCLPSSLPADIGRPSPLPLSPPPLPPASPPSLSSWSSSAAACLPAVCVSSSAGREEASDPLVLPRRAFAHFGNFQEFPRFVCGGLDRLKCIRRRRFRVEVRKGTGCLANSFSFSFSSLSSPSRADGQRDGEARDGKESACSLRKAAAQSGGAENPRGEDTPESPGPTGASGAAPATQGAGKKKKSRKGGKKGDGKKDERRDEETAGGDGVGSNQEKDAALEEEWGAWSLERVGVGGKYYRMIEVEEIPDEELAQTILLPFHSSFREDVCGAGEGEDANAPDDPEKTPDGKAAQVKRETLEVAGGLPVSVSPAPLGTGSPRSKGVAEEESEPKAKGEMTTPDDEGAVAKRKAFLRTEALLRLFEYRQSVPEKLEPGLAVQFASSLIPGSHVAWWEGVIISVKEDEGSGSAPTGPPGPSPPSALASLPLKPSAFPSCSVDKKKRRRPSPAFLSLPSSSSVGSQSEATSASCSAAGERDLDGESGRRGRERRDKAGEAKSPDSEAAEDRDEDKVRAEEEDEAGGWVEIAYQVGPRTVKRAFTSLRLFMPQNVPLAEPAEGCWRLRPRSPFFSAPPPSLAHFLRLLHLQEKAQDAETFPPSPSASSAASDSASEDPWEGALMAEGAGDEGAVRHRYRVSLLAHDVWPGAVVCVRMEENPHELHDALVLNVRTAPCCCPARHRQQGCAFSDDEDLALDEDEARDAQDAKDGHAHTGEAERMHNSAGDAPEEREAEAQGEAAKDEARLAEKKADNTQLIEASAKEGAKVGGSQEETAALRGGDGPHPAGARAAGAGTPKNGGARADEHLRGRCTCSWRPGPGATDEAGNAFTVCATGHTPPSYFSSLLPSSSARGEAAAAHATPQLRCALEGRRQFLATSSFPSSSFSSSPPVRVVAVKLLYFADAAVEWISVDVLRYRLCYDVHPQDPSVPLALLRPRWVWVIPRFVAPLPPQLHHLQDLLAALTNGPASGTVSFASPGGEALGGGKAPGDREEGLASTIHTVFSRYLRVAPGTASCAKASLWYIPADLQLHPACMPPFVHVPAGAFPSNAKRREKPERSEQATPARETGEGAAVGRGETDGSVDGWGETAKIEKARERRKTGNADEAEAAEKGRLHDEGTKLRKTADDREAAARATEENTENDGKQDPKQEGKSVHEETPTAVSALAVAPPQPTAAASLAEGAPARASSASPAKRDSQAPQADEKEATSILFAPTICKFLQPDLDPRALLLQNLWIYRYPSMPYFPPHTAPAIGAMLASAQASVASNRHAFVRRAPLFASRDGGGAESDRAHAPERAGDAAAVCAFAPPHGEAGLGEDVKSDKEPAWGEKEDSRAGSDTGGDPTGLADAQAASAGAASEAPVSSTTAVAGRSLESGARRQSPPGEREVGEGGESEDGVEKASAGEAASLHARAEPVTAEEEPAEALERDRAGADNVQGLATPHSRLVAQVAREGASRQGVGGEEEERNEAALGTLAHHPSKEKREERVDPVSLSWRRSGSSPSPVSDGLDSAAAGSREDRRRRGRKNSVDASGDTERLEGDPDETPETKGREKRERDEESGQTGNPSSRWSSRRKGAMGRAAPPPAEDVGCPAEDRAPQEERSQDEGSKVRAREESEGGVLGDDETLPDREKGEECRRSTKTKLVAVSCPVTAASCAVPAAGLERDKGSETVEREDDAAAPASATCKNKRGAKRTRRMCDGGRESRDVEKEMSGGERERKKGKKQAAITLHVSKSQKDGSERTELSAGLSFPAALLSTNEDASSPASSSSSSSSFIEVIEVESVSTPDSESRVILQEDDRARSLSKEGRSRADGASLTPAAAYVEVGLPRDPSQSSQTQALAPPSSPLSPSSLSASPSPSLSASPPASACSQGGARPSRGGVTRQGESPSVSTRGSLLSAPASGPAAAAALASAESERGGRRAEGDWERGRRQNVADPEKDESSAAATQTREGESEEGRERRGRDRSEGDSGARHGASLSPGPWGVELASSGPVRGRRGDRERGFERRDDELDDDGEGHNVLGKSQPLLEWSQLTWATEDEVEEESKRDTKRDGKGTKKKKVKVTGAPASSRAAVASEGHPMPLGPGVSASREGLKKGKSVLDKLPEQPGLAQEAAAGGIAGAACSALRGSHREGGDREGPQKGDKNETHNAPWSPPRRRLRDRRLCAGFA</sequence>
<dbReference type="InParanoid" id="F0VKB3"/>
<dbReference type="VEuPathDB" id="ToxoDB:NCLIV_049430"/>
<dbReference type="RefSeq" id="XP_003884544.1">
    <property type="nucleotide sequence ID" value="XM_003884495.1"/>
</dbReference>
<feature type="compositionally biased region" description="Low complexity" evidence="2">
    <location>
        <begin position="1616"/>
        <end position="1630"/>
    </location>
</feature>
<feature type="region of interest" description="Disordered" evidence="2">
    <location>
        <begin position="809"/>
        <end position="836"/>
    </location>
</feature>
<feature type="compositionally biased region" description="Low complexity" evidence="2">
    <location>
        <begin position="809"/>
        <end position="824"/>
    </location>
</feature>
<feature type="compositionally biased region" description="Basic and acidic residues" evidence="2">
    <location>
        <begin position="4192"/>
        <end position="4215"/>
    </location>
</feature>
<feature type="compositionally biased region" description="Basic and acidic residues" evidence="2">
    <location>
        <begin position="4448"/>
        <end position="4459"/>
    </location>
</feature>
<feature type="region of interest" description="Disordered" evidence="2">
    <location>
        <begin position="3104"/>
        <end position="3206"/>
    </location>
</feature>
<name>F0VKB3_NEOCL</name>
<feature type="compositionally biased region" description="Low complexity" evidence="2">
    <location>
        <begin position="1905"/>
        <end position="1914"/>
    </location>
</feature>
<feature type="region of interest" description="Disordered" evidence="2">
    <location>
        <begin position="1"/>
        <end position="789"/>
    </location>
</feature>
<feature type="region of interest" description="Disordered" evidence="2">
    <location>
        <begin position="1902"/>
        <end position="2017"/>
    </location>
</feature>
<feature type="compositionally biased region" description="Low complexity" evidence="2">
    <location>
        <begin position="425"/>
        <end position="442"/>
    </location>
</feature>
<feature type="compositionally biased region" description="Polar residues" evidence="2">
    <location>
        <begin position="3964"/>
        <end position="3973"/>
    </location>
</feature>
<dbReference type="OrthoDB" id="332965at2759"/>
<feature type="compositionally biased region" description="Polar residues" evidence="2">
    <location>
        <begin position="1584"/>
        <end position="1595"/>
    </location>
</feature>
<dbReference type="Proteomes" id="UP000007494">
    <property type="component" value="Chromosome X"/>
</dbReference>
<feature type="compositionally biased region" description="Low complexity" evidence="2">
    <location>
        <begin position="1238"/>
        <end position="1288"/>
    </location>
</feature>
<feature type="coiled-coil region" evidence="1">
    <location>
        <begin position="1457"/>
        <end position="1484"/>
    </location>
</feature>
<feature type="compositionally biased region" description="Low complexity" evidence="2">
    <location>
        <begin position="58"/>
        <end position="83"/>
    </location>
</feature>
<evidence type="ECO:0000313" key="3">
    <source>
        <dbReference type="EMBL" id="CBZ54514.1"/>
    </source>
</evidence>
<feature type="compositionally biased region" description="Low complexity" evidence="2">
    <location>
        <begin position="3750"/>
        <end position="3767"/>
    </location>
</feature>
<feature type="compositionally biased region" description="Basic residues" evidence="2">
    <location>
        <begin position="2233"/>
        <end position="2242"/>
    </location>
</feature>
<feature type="region of interest" description="Disordered" evidence="2">
    <location>
        <begin position="2810"/>
        <end position="2925"/>
    </location>
</feature>
<feature type="region of interest" description="Disordered" evidence="2">
    <location>
        <begin position="4184"/>
        <end position="4510"/>
    </location>
</feature>
<feature type="compositionally biased region" description="Basic and acidic residues" evidence="2">
    <location>
        <begin position="4318"/>
        <end position="4334"/>
    </location>
</feature>
<feature type="compositionally biased region" description="Low complexity" evidence="2">
    <location>
        <begin position="1989"/>
        <end position="2001"/>
    </location>
</feature>
<dbReference type="PANTHER" id="PTHR48125">
    <property type="entry name" value="LP07818P1"/>
    <property type="match status" value="1"/>
</dbReference>
<feature type="compositionally biased region" description="Low complexity" evidence="2">
    <location>
        <begin position="486"/>
        <end position="519"/>
    </location>
</feature>
<feature type="compositionally biased region" description="Polar residues" evidence="2">
    <location>
        <begin position="4288"/>
        <end position="4297"/>
    </location>
</feature>